<dbReference type="PANTHER" id="PTHR43316">
    <property type="entry name" value="HYDROLASE, HALOACID DELAHOGENASE-RELATED"/>
    <property type="match status" value="1"/>
</dbReference>
<keyword evidence="3" id="KW-1185">Reference proteome</keyword>
<dbReference type="Gene3D" id="3.40.50.1000">
    <property type="entry name" value="HAD superfamily/HAD-like"/>
    <property type="match status" value="1"/>
</dbReference>
<evidence type="ECO:0000313" key="3">
    <source>
        <dbReference type="Proteomes" id="UP000316798"/>
    </source>
</evidence>
<proteinExistence type="predicted"/>
<gene>
    <name evidence="2" type="ORF">EUB48_03290</name>
</gene>
<dbReference type="KEGG" id="rhf:EUB48_03290"/>
<organism evidence="2 3">
    <name type="scientific">Rhodoferax sediminis</name>
    <dbReference type="NCBI Taxonomy" id="2509614"/>
    <lineage>
        <taxon>Bacteria</taxon>
        <taxon>Pseudomonadati</taxon>
        <taxon>Pseudomonadota</taxon>
        <taxon>Betaproteobacteria</taxon>
        <taxon>Burkholderiales</taxon>
        <taxon>Comamonadaceae</taxon>
        <taxon>Rhodoferax</taxon>
    </lineage>
</organism>
<dbReference type="Pfam" id="PF00702">
    <property type="entry name" value="Hydrolase"/>
    <property type="match status" value="1"/>
</dbReference>
<dbReference type="InterPro" id="IPR006439">
    <property type="entry name" value="HAD-SF_hydro_IA"/>
</dbReference>
<dbReference type="GO" id="GO:0019120">
    <property type="term" value="F:hydrolase activity, acting on acid halide bonds, in C-halide compounds"/>
    <property type="evidence" value="ECO:0007669"/>
    <property type="project" value="InterPro"/>
</dbReference>
<reference evidence="2 3" key="1">
    <citation type="submission" date="2019-01" db="EMBL/GenBank/DDBJ databases">
        <title>Genomic insights into a novel species Rhodoferax sp.</title>
        <authorList>
            <person name="Jin L."/>
        </authorList>
    </citation>
    <scope>NUCLEOTIDE SEQUENCE [LARGE SCALE GENOMIC DNA]</scope>
    <source>
        <strain evidence="2 3">CHu59-6-5</strain>
    </source>
</reference>
<name>A0A515D7N4_9BURK</name>
<dbReference type="InterPro" id="IPR023214">
    <property type="entry name" value="HAD_sf"/>
</dbReference>
<dbReference type="NCBIfam" id="TIGR01493">
    <property type="entry name" value="HAD-SF-IA-v2"/>
    <property type="match status" value="1"/>
</dbReference>
<dbReference type="InterPro" id="IPR051540">
    <property type="entry name" value="S-2-haloacid_dehalogenase"/>
</dbReference>
<dbReference type="AlphaFoldDB" id="A0A515D7N4"/>
<protein>
    <submittedName>
        <fullName evidence="2">Haloacid dehalogenase type II</fullName>
    </submittedName>
</protein>
<dbReference type="InterPro" id="IPR006328">
    <property type="entry name" value="2-HAD"/>
</dbReference>
<dbReference type="NCBIfam" id="TIGR01428">
    <property type="entry name" value="HAD_type_II"/>
    <property type="match status" value="1"/>
</dbReference>
<dbReference type="PANTHER" id="PTHR43316:SF3">
    <property type="entry name" value="HALOACID DEHALOGENASE, TYPE II (AFU_ORTHOLOGUE AFUA_2G07750)-RELATED"/>
    <property type="match status" value="1"/>
</dbReference>
<dbReference type="InterPro" id="IPR036412">
    <property type="entry name" value="HAD-like_sf"/>
</dbReference>
<evidence type="ECO:0000256" key="1">
    <source>
        <dbReference type="ARBA" id="ARBA00022801"/>
    </source>
</evidence>
<dbReference type="EMBL" id="CP035503">
    <property type="protein sequence ID" value="QDL36431.1"/>
    <property type="molecule type" value="Genomic_DNA"/>
</dbReference>
<dbReference type="PRINTS" id="PR00413">
    <property type="entry name" value="HADHALOGNASE"/>
</dbReference>
<accession>A0A515D7N4</accession>
<keyword evidence="1" id="KW-0378">Hydrolase</keyword>
<dbReference type="Proteomes" id="UP000316798">
    <property type="component" value="Chromosome"/>
</dbReference>
<dbReference type="SUPFAM" id="SSF56784">
    <property type="entry name" value="HAD-like"/>
    <property type="match status" value="1"/>
</dbReference>
<dbReference type="RefSeq" id="WP_142817604.1">
    <property type="nucleotide sequence ID" value="NZ_CP035503.1"/>
</dbReference>
<dbReference type="OrthoDB" id="8585081at2"/>
<evidence type="ECO:0000313" key="2">
    <source>
        <dbReference type="EMBL" id="QDL36431.1"/>
    </source>
</evidence>
<dbReference type="Gene3D" id="1.10.150.750">
    <property type="match status" value="1"/>
</dbReference>
<sequence length="231" mass="25874">MDIQALAFDTGGTVLDWHRGMVAALKSIGTRHGMSADWHAVANHWRRQSMKGIVGQVQPEFQMDDVHRQALDETLAHFDLDAVTPEERVVVWRAWHSLDAWPDFPGALAALQKWRPVVSFTMLPTSLVVDVSRKNGLTWDAIISCEMIGVYKPHAQAYATAAKWLNLQPAQILMVACHNFDLNAAHAAGFRTAFIRRPREWGPQGPPDPNPNMTYDLIEDGFDGLVRSLRA</sequence>